<accession>A0A929KWB1</accession>
<reference evidence="7" key="1">
    <citation type="submission" date="2020-10" db="EMBL/GenBank/DDBJ databases">
        <title>Mucilaginibacter mali sp. nov., isolated from rhizosphere soil of apple orchard.</title>
        <authorList>
            <person name="Lee J.-S."/>
            <person name="Kim H.S."/>
            <person name="Kim J.-S."/>
        </authorList>
    </citation>
    <scope>NUCLEOTIDE SEQUENCE</scope>
    <source>
        <strain evidence="7">KCTC 22746</strain>
    </source>
</reference>
<comment type="caution">
    <text evidence="7">The sequence shown here is derived from an EMBL/GenBank/DDBJ whole genome shotgun (WGS) entry which is preliminary data.</text>
</comment>
<dbReference type="PANTHER" id="PTHR42852:SF6">
    <property type="entry name" value="THIOL:DISULFIDE INTERCHANGE PROTEIN DSBE"/>
    <property type="match status" value="1"/>
</dbReference>
<evidence type="ECO:0000313" key="7">
    <source>
        <dbReference type="EMBL" id="MBE9661103.1"/>
    </source>
</evidence>
<dbReference type="InterPro" id="IPR013766">
    <property type="entry name" value="Thioredoxin_domain"/>
</dbReference>
<dbReference type="RefSeq" id="WP_194110312.1">
    <property type="nucleotide sequence ID" value="NZ_JADFFL010000002.1"/>
</dbReference>
<evidence type="ECO:0000256" key="5">
    <source>
        <dbReference type="SAM" id="SignalP"/>
    </source>
</evidence>
<comment type="subcellular location">
    <subcellularLocation>
        <location evidence="1">Cell envelope</location>
    </subcellularLocation>
</comment>
<keyword evidence="2" id="KW-0201">Cytochrome c-type biogenesis</keyword>
<evidence type="ECO:0000256" key="1">
    <source>
        <dbReference type="ARBA" id="ARBA00004196"/>
    </source>
</evidence>
<evidence type="ECO:0000256" key="3">
    <source>
        <dbReference type="ARBA" id="ARBA00023157"/>
    </source>
</evidence>
<feature type="signal peptide" evidence="5">
    <location>
        <begin position="1"/>
        <end position="22"/>
    </location>
</feature>
<keyword evidence="8" id="KW-1185">Reference proteome</keyword>
<dbReference type="Proteomes" id="UP000622475">
    <property type="component" value="Unassembled WGS sequence"/>
</dbReference>
<keyword evidence="4" id="KW-0676">Redox-active center</keyword>
<dbReference type="SUPFAM" id="SSF52833">
    <property type="entry name" value="Thioredoxin-like"/>
    <property type="match status" value="1"/>
</dbReference>
<evidence type="ECO:0000259" key="6">
    <source>
        <dbReference type="PROSITE" id="PS51352"/>
    </source>
</evidence>
<sequence>MKRLAALIFFLIAGSFRQITHAQSTVSISGTIINIHNKMQVSDGSEFRNLALPNDDRSFIPDSAGNFSVSFKLTKPSYFRIGRNVLYLTPGDKLTVALDYNKPENGIFTESAVEANNYLRYTPFPKAGSFIEGGRKIQKNIKQSIDTILAAGKSRGKQLAKVKDITPAFRTYEEARIKADMINSLSMLRVYYPMMNHLSKEAGELAQKEVDVATASHKAQLAKGFVDPDLLKVEVYSDVADDILAVDANSPKATQIKDYLKAADLAYKIKHLATKDEVIAAKPELDAIVTPAYKNALSDVYAGLIKFGNGDKAVDFTAKTADGKKVKLSEYAGKVVFVDLWATWCGPCIAEMPALEKLKERYKDNPNIVFLSISIDDNKEAWKKMLGTMNISGTQLVTDRSDLNAYSVIDIPRTIIIDKDMKVAAMKGNLPSAKQTPELLDKLLAGTVK</sequence>
<dbReference type="Gene3D" id="3.40.30.10">
    <property type="entry name" value="Glutaredoxin"/>
    <property type="match status" value="1"/>
</dbReference>
<feature type="domain" description="Thioredoxin" evidence="6">
    <location>
        <begin position="307"/>
        <end position="445"/>
    </location>
</feature>
<dbReference type="GO" id="GO:0030313">
    <property type="term" value="C:cell envelope"/>
    <property type="evidence" value="ECO:0007669"/>
    <property type="project" value="UniProtKB-SubCell"/>
</dbReference>
<name>A0A929KWB1_9SPHI</name>
<dbReference type="InterPro" id="IPR036249">
    <property type="entry name" value="Thioredoxin-like_sf"/>
</dbReference>
<dbReference type="PROSITE" id="PS51352">
    <property type="entry name" value="THIOREDOXIN_2"/>
    <property type="match status" value="1"/>
</dbReference>
<keyword evidence="5" id="KW-0732">Signal</keyword>
<feature type="chain" id="PRO_5037437184" evidence="5">
    <location>
        <begin position="23"/>
        <end position="449"/>
    </location>
</feature>
<gene>
    <name evidence="7" type="ORF">IRJ16_04340</name>
</gene>
<dbReference type="Pfam" id="PF08534">
    <property type="entry name" value="Redoxin"/>
    <property type="match status" value="1"/>
</dbReference>
<evidence type="ECO:0000256" key="4">
    <source>
        <dbReference type="ARBA" id="ARBA00023284"/>
    </source>
</evidence>
<dbReference type="PANTHER" id="PTHR42852">
    <property type="entry name" value="THIOL:DISULFIDE INTERCHANGE PROTEIN DSBE"/>
    <property type="match status" value="1"/>
</dbReference>
<dbReference type="InterPro" id="IPR013740">
    <property type="entry name" value="Redoxin"/>
</dbReference>
<dbReference type="GO" id="GO:0016491">
    <property type="term" value="F:oxidoreductase activity"/>
    <property type="evidence" value="ECO:0007669"/>
    <property type="project" value="InterPro"/>
</dbReference>
<protein>
    <submittedName>
        <fullName evidence="7">Redoxin domain-containing protein</fullName>
    </submittedName>
</protein>
<proteinExistence type="predicted"/>
<organism evidence="7 8">
    <name type="scientific">Mucilaginibacter myungsuensis</name>
    <dbReference type="NCBI Taxonomy" id="649104"/>
    <lineage>
        <taxon>Bacteria</taxon>
        <taxon>Pseudomonadati</taxon>
        <taxon>Bacteroidota</taxon>
        <taxon>Sphingobacteriia</taxon>
        <taxon>Sphingobacteriales</taxon>
        <taxon>Sphingobacteriaceae</taxon>
        <taxon>Mucilaginibacter</taxon>
    </lineage>
</organism>
<keyword evidence="3" id="KW-1015">Disulfide bond</keyword>
<dbReference type="GO" id="GO:0017004">
    <property type="term" value="P:cytochrome complex assembly"/>
    <property type="evidence" value="ECO:0007669"/>
    <property type="project" value="UniProtKB-KW"/>
</dbReference>
<dbReference type="EMBL" id="JADFFL010000002">
    <property type="protein sequence ID" value="MBE9661103.1"/>
    <property type="molecule type" value="Genomic_DNA"/>
</dbReference>
<evidence type="ECO:0000313" key="8">
    <source>
        <dbReference type="Proteomes" id="UP000622475"/>
    </source>
</evidence>
<evidence type="ECO:0000256" key="2">
    <source>
        <dbReference type="ARBA" id="ARBA00022748"/>
    </source>
</evidence>
<dbReference type="InterPro" id="IPR050553">
    <property type="entry name" value="Thioredoxin_ResA/DsbE_sf"/>
</dbReference>
<dbReference type="AlphaFoldDB" id="A0A929KWB1"/>
<dbReference type="CDD" id="cd02966">
    <property type="entry name" value="TlpA_like_family"/>
    <property type="match status" value="1"/>
</dbReference>